<dbReference type="EMBL" id="PISE01000047">
    <property type="protein sequence ID" value="PKG22053.1"/>
    <property type="molecule type" value="Genomic_DNA"/>
</dbReference>
<name>A0A2N0YXR4_9BACI</name>
<gene>
    <name evidence="6" type="ORF">CWS01_18965</name>
</gene>
<proteinExistence type="predicted"/>
<evidence type="ECO:0000313" key="7">
    <source>
        <dbReference type="Proteomes" id="UP000233375"/>
    </source>
</evidence>
<dbReference type="InterPro" id="IPR035966">
    <property type="entry name" value="PKF_sf"/>
</dbReference>
<keyword evidence="2" id="KW-0479">Metal-binding</keyword>
<dbReference type="RefSeq" id="WP_101178781.1">
    <property type="nucleotide sequence ID" value="NZ_PISE01000047.1"/>
</dbReference>
<organism evidence="6 7">
    <name type="scientific">Niallia nealsonii</name>
    <dbReference type="NCBI Taxonomy" id="115979"/>
    <lineage>
        <taxon>Bacteria</taxon>
        <taxon>Bacillati</taxon>
        <taxon>Bacillota</taxon>
        <taxon>Bacilli</taxon>
        <taxon>Bacillales</taxon>
        <taxon>Bacillaceae</taxon>
        <taxon>Niallia</taxon>
    </lineage>
</organism>
<comment type="caution">
    <text evidence="6">The sequence shown here is derived from an EMBL/GenBank/DDBJ whole genome shotgun (WGS) entry which is preliminary data.</text>
</comment>
<keyword evidence="3 6" id="KW-0418">Kinase</keyword>
<evidence type="ECO:0000256" key="4">
    <source>
        <dbReference type="ARBA" id="ARBA00022842"/>
    </source>
</evidence>
<evidence type="ECO:0000259" key="5">
    <source>
        <dbReference type="Pfam" id="PF00365"/>
    </source>
</evidence>
<dbReference type="Proteomes" id="UP000233375">
    <property type="component" value="Unassembled WGS sequence"/>
</dbReference>
<evidence type="ECO:0000256" key="3">
    <source>
        <dbReference type="ARBA" id="ARBA00022777"/>
    </source>
</evidence>
<keyword evidence="4" id="KW-0460">Magnesium</keyword>
<dbReference type="GO" id="GO:0003872">
    <property type="term" value="F:6-phosphofructokinase activity"/>
    <property type="evidence" value="ECO:0007669"/>
    <property type="project" value="InterPro"/>
</dbReference>
<dbReference type="AlphaFoldDB" id="A0A2N0YXR4"/>
<evidence type="ECO:0000256" key="1">
    <source>
        <dbReference type="ARBA" id="ARBA00022679"/>
    </source>
</evidence>
<dbReference type="SUPFAM" id="SSF53784">
    <property type="entry name" value="Phosphofructokinase"/>
    <property type="match status" value="1"/>
</dbReference>
<dbReference type="Pfam" id="PF00365">
    <property type="entry name" value="PFK"/>
    <property type="match status" value="1"/>
</dbReference>
<dbReference type="OrthoDB" id="2831403at2"/>
<keyword evidence="7" id="KW-1185">Reference proteome</keyword>
<protein>
    <submittedName>
        <fullName evidence="6">6-phosphofructokinase</fullName>
    </submittedName>
</protein>
<dbReference type="Gene3D" id="3.40.50.450">
    <property type="match status" value="1"/>
</dbReference>
<accession>A0A2N0YXR4</accession>
<reference evidence="6 7" key="1">
    <citation type="journal article" date="2003" name="Int. J. Syst. Evol. Microbiol.">
        <title>Bacillus nealsonii sp. nov., isolated from a spacecraft-assembly facility, whose spores are gamma-radiation resistant.</title>
        <authorList>
            <person name="Venkateswaran K."/>
            <person name="Kempf M."/>
            <person name="Chen F."/>
            <person name="Satomi M."/>
            <person name="Nicholson W."/>
            <person name="Kern R."/>
        </authorList>
    </citation>
    <scope>NUCLEOTIDE SEQUENCE [LARGE SCALE GENOMIC DNA]</scope>
    <source>
        <strain evidence="6 7">FO-92</strain>
    </source>
</reference>
<dbReference type="Gene3D" id="3.40.50.460">
    <property type="entry name" value="Phosphofructokinase domain"/>
    <property type="match status" value="1"/>
</dbReference>
<evidence type="ECO:0000256" key="2">
    <source>
        <dbReference type="ARBA" id="ARBA00022723"/>
    </source>
</evidence>
<dbReference type="UniPathway" id="UPA00109">
    <property type="reaction ID" value="UER00182"/>
</dbReference>
<keyword evidence="1" id="KW-0808">Transferase</keyword>
<sequence length="292" mass="32492">MKVGVIVLGTLPAGVKQILFKLSKELSPQHKLIGLEVAKDEKVIYHELNELSDSPYLGNTYLKLSVADHLQNWEELFINMDVAIVIGDQKAKAAWEEKLSDSENICSLFVPVSIHNNIKGSDWSLGYDTALNSITQNVLKVKDTIHSLKYDKPRLFGFSIEGQPPTSMLQDIAISVDGHFLANDLEEDEVKQLINNITNSFTNQNTSNVLLYSVGLANVIENEVISKIDADWKYAEIDEALCMGTNPTAIDRILANELAAEILLWVANEKQTGQLKVLKDGIVFQENKVVVK</sequence>
<dbReference type="GO" id="GO:0046872">
    <property type="term" value="F:metal ion binding"/>
    <property type="evidence" value="ECO:0007669"/>
    <property type="project" value="UniProtKB-KW"/>
</dbReference>
<dbReference type="InterPro" id="IPR000023">
    <property type="entry name" value="Phosphofructokinase_dom"/>
</dbReference>
<feature type="domain" description="Phosphofructokinase" evidence="5">
    <location>
        <begin position="79"/>
        <end position="263"/>
    </location>
</feature>
<evidence type="ECO:0000313" key="6">
    <source>
        <dbReference type="EMBL" id="PKG22053.1"/>
    </source>
</evidence>